<dbReference type="STRING" id="221988.MS0542"/>
<evidence type="ECO:0000313" key="3">
    <source>
        <dbReference type="Proteomes" id="UP000000607"/>
    </source>
</evidence>
<evidence type="ECO:0000256" key="1">
    <source>
        <dbReference type="ARBA" id="ARBA00022729"/>
    </source>
</evidence>
<dbReference type="PANTHER" id="PTHR33376">
    <property type="match status" value="1"/>
</dbReference>
<protein>
    <submittedName>
        <fullName evidence="2">DctP protein</fullName>
    </submittedName>
</protein>
<dbReference type="InterPro" id="IPR004682">
    <property type="entry name" value="TRAP_DctP"/>
</dbReference>
<dbReference type="PANTHER" id="PTHR33376:SF2">
    <property type="entry name" value="DICARBOXYLATE-BINDING PERIPLASMIC PROTEIN"/>
    <property type="match status" value="1"/>
</dbReference>
<dbReference type="GO" id="GO:0030246">
    <property type="term" value="F:carbohydrate binding"/>
    <property type="evidence" value="ECO:0007669"/>
    <property type="project" value="TreeGrafter"/>
</dbReference>
<dbReference type="NCBIfam" id="TIGR00787">
    <property type="entry name" value="dctP"/>
    <property type="match status" value="1"/>
</dbReference>
<dbReference type="AlphaFoldDB" id="Q65V61"/>
<evidence type="ECO:0000313" key="2">
    <source>
        <dbReference type="EMBL" id="AAU37149.1"/>
    </source>
</evidence>
<dbReference type="HOGENOM" id="CLU_036176_4_0_6"/>
<proteinExistence type="predicted"/>
<dbReference type="KEGG" id="msu:MS0542"/>
<dbReference type="GO" id="GO:0055085">
    <property type="term" value="P:transmembrane transport"/>
    <property type="evidence" value="ECO:0007669"/>
    <property type="project" value="InterPro"/>
</dbReference>
<keyword evidence="3" id="KW-1185">Reference proteome</keyword>
<gene>
    <name evidence="2" type="primary">dctP</name>
    <name evidence="2" type="ordered locus">MS0542</name>
</gene>
<name>Q65V61_MANSM</name>
<organism evidence="2 3">
    <name type="scientific">Mannheimia succiniciproducens (strain KCTC 0769BP / MBEL55E)</name>
    <dbReference type="NCBI Taxonomy" id="221988"/>
    <lineage>
        <taxon>Bacteria</taxon>
        <taxon>Pseudomonadati</taxon>
        <taxon>Pseudomonadota</taxon>
        <taxon>Gammaproteobacteria</taxon>
        <taxon>Pasteurellales</taxon>
        <taxon>Pasteurellaceae</taxon>
        <taxon>Basfia</taxon>
    </lineage>
</organism>
<dbReference type="EMBL" id="AE016827">
    <property type="protein sequence ID" value="AAU37149.1"/>
    <property type="molecule type" value="Genomic_DNA"/>
</dbReference>
<dbReference type="SUPFAM" id="SSF53850">
    <property type="entry name" value="Periplasmic binding protein-like II"/>
    <property type="match status" value="1"/>
</dbReference>
<dbReference type="NCBIfam" id="NF037995">
    <property type="entry name" value="TRAP_S1"/>
    <property type="match status" value="1"/>
</dbReference>
<dbReference type="GO" id="GO:0030288">
    <property type="term" value="C:outer membrane-bounded periplasmic space"/>
    <property type="evidence" value="ECO:0007669"/>
    <property type="project" value="InterPro"/>
</dbReference>
<accession>Q65V61</accession>
<sequence>MILFTVLNKRYRANYYFGIPFAANDRRKTIDIPPILCMENLHMFMKKKVLTLAISGLLAATVSFSVSAKTTLKLSHNNDKTHPVHISMQAMADEVKKLTDGEVVIRIYPNSQLGNQRESMELIQSGSLDMAKSNASELEAFEPIYGAFNVPYLFKDSEHYYKVLRDPEIGGKILDSTKGKGFIGLTYYDAGSRSFYAKKPIKTPADLKGLKVRVQPSPSALEMMKLMGASATPLAFGELYTALQQGVVDAAENNPTALTLMRHGEVAKFYSEDEHTIIPDVLLISEKSWGKLTPEQQKIVKEAADNSMMSHKDLWAKATEEEIQKAKDTMGVEFVKVDKQPFVDAVKPMHDKALADPVIGPIVQKIDAAR</sequence>
<dbReference type="Gene3D" id="3.40.190.170">
    <property type="entry name" value="Bacterial extracellular solute-binding protein, family 7"/>
    <property type="match status" value="1"/>
</dbReference>
<dbReference type="PIRSF" id="PIRSF006470">
    <property type="entry name" value="DctB"/>
    <property type="match status" value="1"/>
</dbReference>
<dbReference type="CDD" id="cd13671">
    <property type="entry name" value="PBP2_TRAP_SBP_like_3"/>
    <property type="match status" value="1"/>
</dbReference>
<keyword evidence="1" id="KW-0732">Signal</keyword>
<dbReference type="Proteomes" id="UP000000607">
    <property type="component" value="Chromosome"/>
</dbReference>
<dbReference type="InterPro" id="IPR018389">
    <property type="entry name" value="DctP_fam"/>
</dbReference>
<dbReference type="Pfam" id="PF03480">
    <property type="entry name" value="DctP"/>
    <property type="match status" value="1"/>
</dbReference>
<dbReference type="InterPro" id="IPR038404">
    <property type="entry name" value="TRAP_DctP_sf"/>
</dbReference>
<reference evidence="2 3" key="1">
    <citation type="journal article" date="2004" name="Nat. Biotechnol.">
        <title>The genome sequence of the capnophilic rumen bacterium Mannheimia succiniciproducens.</title>
        <authorList>
            <person name="Hong S.H."/>
            <person name="Kim J.S."/>
            <person name="Lee S.Y."/>
            <person name="In Y.H."/>
            <person name="Choi S.S."/>
            <person name="Rih J.-K."/>
            <person name="Kim C.H."/>
            <person name="Jeong H."/>
            <person name="Hur C.G."/>
            <person name="Kim J.J."/>
        </authorList>
    </citation>
    <scope>NUCLEOTIDE SEQUENCE [LARGE SCALE GENOMIC DNA]</scope>
    <source>
        <strain evidence="3">KCTC 0769BP / MBEL55E</strain>
    </source>
</reference>
<dbReference type="eggNOG" id="COG1638">
    <property type="taxonomic scope" value="Bacteria"/>
</dbReference>